<sequence length="667" mass="74002">MSATPASLDSGLTSQVLRYALVYAVIRLYVRGSQTQNASLIVVSILSVITLAGRQWLWFISKYVPEPYLDEVFHIPQAQVYCDGRYGEWDEKITTPPGLYLSTILFNRLFWLSCSVHNLRSFNVDIISYLAVAAMICRARFEQPQTRTRSLNTRYSSYAIGTGVNIALFPGLFFFSGLYYTDPISTLAVLLAYSNHVARAGKEKTSLGNDLYTLGLGILTLCMRQTNIFWVVVYMGSLEVVHGIKTLKPEPVEAPVLKTLPDQLKFYARRYSLGDIHDPALDLASPIDIVLCIASIGIAAACNLTLVVRRFVWPHGAVLTAFVAFVVWNGGVVLGDKPNHVATLHLAQMLYIWPLFAFFSAPLLITPIFHSITQVYRGLMSSATTPAGEQGRGKGSDDQSDSAGKQSATLKACNYFGSIPAIHSIIVLIGALAIAALIVKFNTIIHPFTLADNRHYMFYVFRYSILRAWWIRYALLPVYVACAWMCWTALQGGPVASPDGAQGRRQWHQSPFTKASSKVSPASSKKQSKEGRSGIPTPEPGASATTAPPTSTVLLLLLATTLSLMTAPLVEPRYFILPWVFWRLLVPAWPVSESTASCKETATPDTPRISLGRKLLSTRIDPRLVLETAWFLLINAGTMYIFLTRPFYWKTPDGALLDDGRVQRFMW</sequence>
<comment type="subcellular location">
    <subcellularLocation>
        <location evidence="1">Endoplasmic reticulum membrane</location>
        <topology evidence="1">Multi-pass membrane protein</topology>
    </subcellularLocation>
</comment>
<evidence type="ECO:0000313" key="18">
    <source>
        <dbReference type="Proteomes" id="UP001295740"/>
    </source>
</evidence>
<gene>
    <name evidence="17" type="ORF">KHLLAP_LOCUS14369</name>
</gene>
<feature type="transmembrane region" description="Helical" evidence="16">
    <location>
        <begin position="37"/>
        <end position="59"/>
    </location>
</feature>
<evidence type="ECO:0000256" key="3">
    <source>
        <dbReference type="ARBA" id="ARBA00010600"/>
    </source>
</evidence>
<proteinExistence type="inferred from homology"/>
<organism evidence="17 18">
    <name type="scientific">Anthostomella pinea</name>
    <dbReference type="NCBI Taxonomy" id="933095"/>
    <lineage>
        <taxon>Eukaryota</taxon>
        <taxon>Fungi</taxon>
        <taxon>Dikarya</taxon>
        <taxon>Ascomycota</taxon>
        <taxon>Pezizomycotina</taxon>
        <taxon>Sordariomycetes</taxon>
        <taxon>Xylariomycetidae</taxon>
        <taxon>Xylariales</taxon>
        <taxon>Xylariaceae</taxon>
        <taxon>Anthostomella</taxon>
    </lineage>
</organism>
<evidence type="ECO:0000256" key="2">
    <source>
        <dbReference type="ARBA" id="ARBA00004922"/>
    </source>
</evidence>
<evidence type="ECO:0000256" key="9">
    <source>
        <dbReference type="ARBA" id="ARBA00022824"/>
    </source>
</evidence>
<dbReference type="Pfam" id="PF04922">
    <property type="entry name" value="DIE2_ALG10"/>
    <property type="match status" value="1"/>
</dbReference>
<dbReference type="GO" id="GO:0005789">
    <property type="term" value="C:endoplasmic reticulum membrane"/>
    <property type="evidence" value="ECO:0007669"/>
    <property type="project" value="UniProtKB-SubCell"/>
</dbReference>
<dbReference type="AlphaFoldDB" id="A0AAI8VTL3"/>
<evidence type="ECO:0000256" key="8">
    <source>
        <dbReference type="ARBA" id="ARBA00022692"/>
    </source>
</evidence>
<keyword evidence="11 16" id="KW-0472">Membrane</keyword>
<dbReference type="EC" id="2.4.1.256" evidence="4"/>
<keyword evidence="8 16" id="KW-0812">Transmembrane</keyword>
<evidence type="ECO:0000256" key="10">
    <source>
        <dbReference type="ARBA" id="ARBA00022989"/>
    </source>
</evidence>
<evidence type="ECO:0000256" key="14">
    <source>
        <dbReference type="ARBA" id="ARBA00048064"/>
    </source>
</evidence>
<feature type="transmembrane region" description="Helical" evidence="16">
    <location>
        <begin position="351"/>
        <end position="372"/>
    </location>
</feature>
<dbReference type="GO" id="GO:0106073">
    <property type="term" value="F:dolichyl pyrophosphate Glc2Man9GlcNAc2 alpha-1,2-glucosyltransferase activity"/>
    <property type="evidence" value="ECO:0007669"/>
    <property type="project" value="UniProtKB-EC"/>
</dbReference>
<evidence type="ECO:0000256" key="4">
    <source>
        <dbReference type="ARBA" id="ARBA00011967"/>
    </source>
</evidence>
<feature type="transmembrane region" description="Helical" evidence="16">
    <location>
        <begin position="624"/>
        <end position="643"/>
    </location>
</feature>
<dbReference type="PANTHER" id="PTHR12989">
    <property type="entry name" value="ALPHA-1,2-GLUCOSYLTRANSFERASE ALG10"/>
    <property type="match status" value="1"/>
</dbReference>
<comment type="catalytic activity">
    <reaction evidence="14">
        <text>an alpha-D-Glc-(1-&gt;3)-alpha-D-Glc-(1-&gt;3)-alpha-D-Man-(1-&gt;2)-alpha-D-Man-(1-&gt;2)-alpha-D-Man-(1-&gt;3)-[alpha-D-Man-(1-&gt;2)-alpha-D-Man-(1-&gt;3)-[alpha-D-Man-(1-&gt;2)-alpha-D-Man-(1-&gt;6)]-alpha-D-Man-(1-&gt;6)]-beta-D-Man-(1-&gt;4)-beta-D-GlcNAc-(1-&gt;4)-alpha-D-GlcNAc-diphospho-di-trans,poly-cis-dolichol + a di-trans,poly-cis-dolichyl beta-D-glucosyl phosphate = a alpha-D-Glc-(1-&gt;2)-alpha-D-Glc-(1-&gt;3)-alpha-D-Glc-(1-&gt;3)-alpha-D-Man-(1-&gt;2)-alpha-D-Man-(1-&gt;2)-alpha-D-Man-(1-&gt;3)-[alpha-D-Man-(1-&gt;2)-alpha-D-Man-(1-&gt;3)-[alpha-D-Man-(1-&gt;2)-alpha-D-Man-(1-&gt;6)]-alpha-D-Man-(1-&gt;6)]-beta-D-Man-(1-&gt;4)-beta-D-GlcNAc-(1-&gt;4)-alpha-D-GlcNAc-diphospho-di-trans,poly-cis-dolichol + a di-trans,poly-cis-dolichyl phosphate + H(+)</text>
        <dbReference type="Rhea" id="RHEA:29543"/>
        <dbReference type="Rhea" id="RHEA-COMP:19498"/>
        <dbReference type="Rhea" id="RHEA-COMP:19502"/>
        <dbReference type="Rhea" id="RHEA-COMP:19512"/>
        <dbReference type="Rhea" id="RHEA-COMP:19522"/>
        <dbReference type="ChEBI" id="CHEBI:15378"/>
        <dbReference type="ChEBI" id="CHEBI:57525"/>
        <dbReference type="ChEBI" id="CHEBI:57683"/>
        <dbReference type="ChEBI" id="CHEBI:132522"/>
        <dbReference type="ChEBI" id="CHEBI:132523"/>
        <dbReference type="EC" id="2.4.1.256"/>
    </reaction>
    <physiologicalReaction direction="left-to-right" evidence="14">
        <dbReference type="Rhea" id="RHEA:29544"/>
    </physiologicalReaction>
</comment>
<dbReference type="EMBL" id="CAUWAG010000020">
    <property type="protein sequence ID" value="CAJ2513901.1"/>
    <property type="molecule type" value="Genomic_DNA"/>
</dbReference>
<feature type="compositionally biased region" description="Low complexity" evidence="15">
    <location>
        <begin position="514"/>
        <end position="525"/>
    </location>
</feature>
<dbReference type="InterPro" id="IPR016900">
    <property type="entry name" value="Alg10"/>
</dbReference>
<feature type="region of interest" description="Disordered" evidence="15">
    <location>
        <begin position="500"/>
        <end position="547"/>
    </location>
</feature>
<evidence type="ECO:0000256" key="5">
    <source>
        <dbReference type="ARBA" id="ARBA00018512"/>
    </source>
</evidence>
<evidence type="ECO:0000256" key="1">
    <source>
        <dbReference type="ARBA" id="ARBA00004477"/>
    </source>
</evidence>
<feature type="transmembrane region" description="Helical" evidence="16">
    <location>
        <begin position="283"/>
        <end position="304"/>
    </location>
</feature>
<evidence type="ECO:0000256" key="12">
    <source>
        <dbReference type="ARBA" id="ARBA00032069"/>
    </source>
</evidence>
<comment type="pathway">
    <text evidence="2">Protein modification; protein glycosylation.</text>
</comment>
<accession>A0AAI8VTL3</accession>
<evidence type="ECO:0000313" key="17">
    <source>
        <dbReference type="EMBL" id="CAJ2513901.1"/>
    </source>
</evidence>
<protein>
    <recommendedName>
        <fullName evidence="5">Dol-P-Glc:Glc(2)Man(9)GlcNAc(2)-PP-Dol alpha-1,2-glucosyltransferase</fullName>
        <ecNumber evidence="4">2.4.1.256</ecNumber>
    </recommendedName>
    <alternativeName>
        <fullName evidence="12">Asparagine-linked glycosylation protein 10</fullName>
    </alternativeName>
</protein>
<feature type="transmembrane region" description="Helical" evidence="16">
    <location>
        <begin position="425"/>
        <end position="449"/>
    </location>
</feature>
<evidence type="ECO:0000256" key="11">
    <source>
        <dbReference type="ARBA" id="ARBA00023136"/>
    </source>
</evidence>
<evidence type="ECO:0000256" key="6">
    <source>
        <dbReference type="ARBA" id="ARBA00022676"/>
    </source>
</evidence>
<reference evidence="17" key="1">
    <citation type="submission" date="2023-10" db="EMBL/GenBank/DDBJ databases">
        <authorList>
            <person name="Hackl T."/>
        </authorList>
    </citation>
    <scope>NUCLEOTIDE SEQUENCE</scope>
</reference>
<feature type="transmembrane region" description="Helical" evidence="16">
    <location>
        <begin position="469"/>
        <end position="490"/>
    </location>
</feature>
<evidence type="ECO:0000256" key="13">
    <source>
        <dbReference type="ARBA" id="ARBA00044727"/>
    </source>
</evidence>
<feature type="transmembrane region" description="Helical" evidence="16">
    <location>
        <begin position="158"/>
        <end position="180"/>
    </location>
</feature>
<evidence type="ECO:0000256" key="16">
    <source>
        <dbReference type="SAM" id="Phobius"/>
    </source>
</evidence>
<feature type="transmembrane region" description="Helical" evidence="16">
    <location>
        <begin position="12"/>
        <end position="30"/>
    </location>
</feature>
<keyword evidence="9" id="KW-0256">Endoplasmic reticulum</keyword>
<feature type="transmembrane region" description="Helical" evidence="16">
    <location>
        <begin position="311"/>
        <end position="331"/>
    </location>
</feature>
<keyword evidence="10 16" id="KW-1133">Transmembrane helix</keyword>
<comment type="similarity">
    <text evidence="3">Belongs to the ALG10 glucosyltransferase family.</text>
</comment>
<keyword evidence="18" id="KW-1185">Reference proteome</keyword>
<evidence type="ECO:0000256" key="7">
    <source>
        <dbReference type="ARBA" id="ARBA00022679"/>
    </source>
</evidence>
<comment type="function">
    <text evidence="13">Dol-P-Glc:Glc(2)Man(9)GlcNAc(2)-PP-Dol alpha-1,2-glucosyltransferase that operates in the biosynthetic pathway of dolichol-linked oligosaccharides, the glycan precursors employed in protein asparagine (N)-glycosylation. The assembly of dolichol-linked oligosaccharides begins on the cytosolic side of the endoplasmic reticulum membrane and finishes in its lumen. The sequential addition of sugars to dolichol pyrophosphate produces dolichol-linked oligosaccharides containing fourteen sugars, including two GlcNAcs, nine mannoses and three glucoses. Once assembled, the oligosaccharide is transferred from the lipid to nascent proteins by oligosaccharyltransferases. In the lumen of the endoplasmic reticulum, adds the third and last glucose residue from dolichyl phosphate glucose (Dol-P-Glc) onto the lipid-linked oligosaccharide intermediate Glc(2)Man(9)GlcNAc(2)-PP-Dol to produce Glc(3)Man(9)GlcNAc(2)-PP-Dol.</text>
</comment>
<dbReference type="GO" id="GO:0006488">
    <property type="term" value="P:dolichol-linked oligosaccharide biosynthetic process"/>
    <property type="evidence" value="ECO:0007669"/>
    <property type="project" value="InterPro"/>
</dbReference>
<dbReference type="PANTHER" id="PTHR12989:SF10">
    <property type="entry name" value="DOL-P-GLC:GLC(2)MAN(9)GLCNAC(2)-PP-DOL ALPHA-1,2-GLUCOSYLTRANSFERASE-RELATED"/>
    <property type="match status" value="1"/>
</dbReference>
<keyword evidence="7" id="KW-0808">Transferase</keyword>
<keyword evidence="6" id="KW-0328">Glycosyltransferase</keyword>
<dbReference type="Proteomes" id="UP001295740">
    <property type="component" value="Unassembled WGS sequence"/>
</dbReference>
<comment type="caution">
    <text evidence="17">The sequence shown here is derived from an EMBL/GenBank/DDBJ whole genome shotgun (WGS) entry which is preliminary data.</text>
</comment>
<name>A0AAI8VTL3_9PEZI</name>
<evidence type="ECO:0000256" key="15">
    <source>
        <dbReference type="SAM" id="MobiDB-lite"/>
    </source>
</evidence>